<dbReference type="RefSeq" id="WP_144682210.1">
    <property type="nucleotide sequence ID" value="NZ_VLLC01000003.1"/>
</dbReference>
<comment type="pathway">
    <text evidence="1 5">Purine metabolism; 7-cyano-7-deazaguanine biosynthesis.</text>
</comment>
<sequence>MYELRVRGDFAAAHQLHNVTEKCENLHGHNFDVEAAVEGKELNEAHVLMDFGLLKKHLREILASLDHCFLNEHPAFAGKNASSENIARFIAENLSERLLPLGGGVRVRRVRVWESARASAAYYP</sequence>
<gene>
    <name evidence="8" type="ORF">LZ24_00611</name>
</gene>
<dbReference type="PANTHER" id="PTHR12589:SF8">
    <property type="entry name" value="6-CARBOXY-5,6,7,8-TETRAHYDROPTERIN SYNTHASE"/>
    <property type="match status" value="1"/>
</dbReference>
<proteinExistence type="inferred from homology"/>
<reference evidence="8 9" key="1">
    <citation type="submission" date="2019-07" db="EMBL/GenBank/DDBJ databases">
        <title>Genome sequencing of 100 strains of the haloalkaliphilic chemolithoautotrophic sulfur-oxidizing bacterium Thioalkalivibrio.</title>
        <authorList>
            <person name="Muyzer G."/>
        </authorList>
    </citation>
    <scope>NUCLEOTIDE SEQUENCE [LARGE SCALE GENOMIC DNA]</scope>
    <source>
        <strain evidence="8 9">ASO4-4</strain>
    </source>
</reference>
<name>A0A562S3U6_9BACT</name>
<comment type="caution">
    <text evidence="8">The sequence shown here is derived from an EMBL/GenBank/DDBJ whole genome shotgun (WGS) entry which is preliminary data.</text>
</comment>
<evidence type="ECO:0000313" key="8">
    <source>
        <dbReference type="EMBL" id="TWI75564.1"/>
    </source>
</evidence>
<dbReference type="GO" id="GO:0008616">
    <property type="term" value="P:tRNA queuosine(34) biosynthetic process"/>
    <property type="evidence" value="ECO:0007669"/>
    <property type="project" value="UniProtKB-KW"/>
</dbReference>
<dbReference type="GO" id="GO:0046872">
    <property type="term" value="F:metal ion binding"/>
    <property type="evidence" value="ECO:0007669"/>
    <property type="project" value="UniProtKB-KW"/>
</dbReference>
<feature type="binding site" evidence="7">
    <location>
        <position position="14"/>
    </location>
    <ligand>
        <name>Zn(2+)</name>
        <dbReference type="ChEBI" id="CHEBI:29105"/>
    </ligand>
</feature>
<feature type="active site" description="Proton acceptor" evidence="6">
    <location>
        <position position="23"/>
    </location>
</feature>
<keyword evidence="5" id="KW-0456">Lyase</keyword>
<evidence type="ECO:0000256" key="1">
    <source>
        <dbReference type="ARBA" id="ARBA00005061"/>
    </source>
</evidence>
<evidence type="ECO:0000313" key="9">
    <source>
        <dbReference type="Proteomes" id="UP000318307"/>
    </source>
</evidence>
<keyword evidence="5" id="KW-0671">Queuosine biosynthesis</keyword>
<dbReference type="Proteomes" id="UP000318307">
    <property type="component" value="Unassembled WGS sequence"/>
</dbReference>
<dbReference type="InterPro" id="IPR038418">
    <property type="entry name" value="6-PTP_synth/QueD_sf"/>
</dbReference>
<evidence type="ECO:0000256" key="4">
    <source>
        <dbReference type="ARBA" id="ARBA00048807"/>
    </source>
</evidence>
<feature type="active site" description="Charge relay system" evidence="6">
    <location>
        <position position="67"/>
    </location>
</feature>
<dbReference type="Pfam" id="PF01242">
    <property type="entry name" value="PTPS"/>
    <property type="match status" value="1"/>
</dbReference>
<evidence type="ECO:0000256" key="5">
    <source>
        <dbReference type="PIRNR" id="PIRNR006113"/>
    </source>
</evidence>
<dbReference type="PANTHER" id="PTHR12589">
    <property type="entry name" value="PYRUVOYL TETRAHYDROBIOPTERIN SYNTHASE"/>
    <property type="match status" value="1"/>
</dbReference>
<feature type="binding site" evidence="7">
    <location>
        <position position="29"/>
    </location>
    <ligand>
        <name>Zn(2+)</name>
        <dbReference type="ChEBI" id="CHEBI:29105"/>
    </ligand>
</feature>
<feature type="binding site" evidence="7">
    <location>
        <position position="27"/>
    </location>
    <ligand>
        <name>Zn(2+)</name>
        <dbReference type="ChEBI" id="CHEBI:29105"/>
    </ligand>
</feature>
<evidence type="ECO:0000256" key="2">
    <source>
        <dbReference type="ARBA" id="ARBA00008900"/>
    </source>
</evidence>
<dbReference type="PIRSF" id="PIRSF006113">
    <property type="entry name" value="PTP_synth"/>
    <property type="match status" value="1"/>
</dbReference>
<dbReference type="EC" id="4.-.-.-" evidence="5"/>
<keyword evidence="5 7" id="KW-0862">Zinc</keyword>
<dbReference type="AlphaFoldDB" id="A0A562S3U6"/>
<evidence type="ECO:0000256" key="3">
    <source>
        <dbReference type="ARBA" id="ARBA00018141"/>
    </source>
</evidence>
<comment type="catalytic activity">
    <reaction evidence="4 5">
        <text>7,8-dihydroneopterin 3'-triphosphate + H2O = 6-carboxy-5,6,7,8-tetrahydropterin + triphosphate + acetaldehyde + 2 H(+)</text>
        <dbReference type="Rhea" id="RHEA:27966"/>
        <dbReference type="ChEBI" id="CHEBI:15343"/>
        <dbReference type="ChEBI" id="CHEBI:15377"/>
        <dbReference type="ChEBI" id="CHEBI:15378"/>
        <dbReference type="ChEBI" id="CHEBI:18036"/>
        <dbReference type="ChEBI" id="CHEBI:58462"/>
        <dbReference type="ChEBI" id="CHEBI:61032"/>
        <dbReference type="EC" id="4.1.2.50"/>
    </reaction>
</comment>
<feature type="active site" description="Charge relay system" evidence="6">
    <location>
        <position position="114"/>
    </location>
</feature>
<dbReference type="GO" id="GO:0070497">
    <property type="term" value="F:6-carboxytetrahydropterin synthase activity"/>
    <property type="evidence" value="ECO:0007669"/>
    <property type="project" value="UniProtKB-EC"/>
</dbReference>
<keyword evidence="9" id="KW-1185">Reference proteome</keyword>
<dbReference type="UniPathway" id="UPA00391"/>
<evidence type="ECO:0000256" key="7">
    <source>
        <dbReference type="PIRSR" id="PIRSR006113-2"/>
    </source>
</evidence>
<dbReference type="EMBL" id="VLLC01000003">
    <property type="protein sequence ID" value="TWI75564.1"/>
    <property type="molecule type" value="Genomic_DNA"/>
</dbReference>
<protein>
    <recommendedName>
        <fullName evidence="3 5">6-carboxy-5,6,7,8-tetrahydropterin synthase</fullName>
        <ecNumber evidence="5">4.-.-.-</ecNumber>
    </recommendedName>
</protein>
<dbReference type="SUPFAM" id="SSF55620">
    <property type="entry name" value="Tetrahydrobiopterin biosynthesis enzymes-like"/>
    <property type="match status" value="1"/>
</dbReference>
<comment type="similarity">
    <text evidence="2 5">Belongs to the PTPS family. QueD subfamily.</text>
</comment>
<dbReference type="Gene3D" id="3.30.479.10">
    <property type="entry name" value="6-pyruvoyl tetrahydropterin synthase/QueD"/>
    <property type="match status" value="1"/>
</dbReference>
<dbReference type="OrthoDB" id="9804698at2"/>
<accession>A0A562S3U6</accession>
<comment type="cofactor">
    <cofactor evidence="5 7">
        <name>Zn(2+)</name>
        <dbReference type="ChEBI" id="CHEBI:29105"/>
    </cofactor>
    <text evidence="5 7">Binds 1 zinc ion per subunit.</text>
</comment>
<dbReference type="NCBIfam" id="TIGR03367">
    <property type="entry name" value="queuosine_QueD"/>
    <property type="match status" value="1"/>
</dbReference>
<organism evidence="8 9">
    <name type="scientific">Desulfobotulus alkaliphilus</name>
    <dbReference type="NCBI Taxonomy" id="622671"/>
    <lineage>
        <taxon>Bacteria</taxon>
        <taxon>Pseudomonadati</taxon>
        <taxon>Thermodesulfobacteriota</taxon>
        <taxon>Desulfobacteria</taxon>
        <taxon>Desulfobacterales</taxon>
        <taxon>Desulfobacteraceae</taxon>
        <taxon>Desulfobotulus</taxon>
    </lineage>
</organism>
<dbReference type="InterPro" id="IPR007115">
    <property type="entry name" value="6-PTP_synth/QueD"/>
</dbReference>
<keyword evidence="5 7" id="KW-0479">Metal-binding</keyword>
<evidence type="ECO:0000256" key="6">
    <source>
        <dbReference type="PIRSR" id="PIRSR006113-1"/>
    </source>
</evidence>